<dbReference type="InterPro" id="IPR010678">
    <property type="entry name" value="UTP25"/>
</dbReference>
<keyword evidence="8" id="KW-1185">Reference proteome</keyword>
<proteinExistence type="inferred from homology"/>
<accession>A0A7I4YC80</accession>
<evidence type="ECO:0000259" key="7">
    <source>
        <dbReference type="Pfam" id="PF22916"/>
    </source>
</evidence>
<feature type="domain" description="UTP25 C-terminal" evidence="6">
    <location>
        <begin position="375"/>
        <end position="548"/>
    </location>
</feature>
<feature type="domain" description="UTP25 NTP hydrolase-like" evidence="7">
    <location>
        <begin position="105"/>
        <end position="365"/>
    </location>
</feature>
<dbReference type="PANTHER" id="PTHR12933:SF0">
    <property type="entry name" value="U3 SMALL NUCLEOLAR RNA-ASSOCIATED PROTEIN 25 HOMOLOG"/>
    <property type="match status" value="1"/>
</dbReference>
<dbReference type="Gene3D" id="3.40.50.300">
    <property type="entry name" value="P-loop containing nucleotide triphosphate hydrolases"/>
    <property type="match status" value="1"/>
</dbReference>
<evidence type="ECO:0000256" key="2">
    <source>
        <dbReference type="ARBA" id="ARBA00009223"/>
    </source>
</evidence>
<dbReference type="AlphaFoldDB" id="A0A7I4YC80"/>
<dbReference type="Proteomes" id="UP000025227">
    <property type="component" value="Unplaced"/>
</dbReference>
<dbReference type="InterPro" id="IPR053939">
    <property type="entry name" value="UTP25_C"/>
</dbReference>
<sequence length="554" mass="63442">MSAEGSSQSGPTDAFTQRFRYVLSSSAADLLRLPKRQRTQRNYDLGVLGPVTEFVGLIEKPTLDQSSFSVNDTGWSEGLLQNMEDDADSAERIDFLNVISRYMDLYAHPAPKHYAYRTAYLAHIVNHVVRTRNLIISNSRNLTLASAKGEATEELIEASRDQGFVRPTVLILCPFKKDAFDIVERLEHLIFGKNKVSTWSRDRFLTEFKSEPAPSFKSRICEEYKELISGNNDDCFRVGIAISKKVLKLFEAFDKSDIILCSPLGLRMILDGDAGKESHLISSIQIAVVDKADIMLQQNWEHLTIIFSHMHTQPSKIETDISRVRQCYIDGLSKFYCQLLLFSRYEHELFSALILEHSLNFHGLVIPNAFCDGTLDKIEIPLCQELRRFAVSSASEQAISRFNCFKEYCAASLLPGTCIVIPSYFDFVRVRNHFKRTEESFVACHEYAPKTKILRARDLFYHKHKKVLLVTERYYYFNRKPLKGMAKIVFYQLPSHPDLYSEFINMASCEAAHRFSSVLFYCKYDRIRLQNTFGTELANSILSSSKTVQVIVSE</sequence>
<evidence type="ECO:0000256" key="5">
    <source>
        <dbReference type="ARBA" id="ARBA00032325"/>
    </source>
</evidence>
<evidence type="ECO:0000313" key="8">
    <source>
        <dbReference type="Proteomes" id="UP000025227"/>
    </source>
</evidence>
<dbReference type="GO" id="GO:0034511">
    <property type="term" value="F:U3 snoRNA binding"/>
    <property type="evidence" value="ECO:0007669"/>
    <property type="project" value="InterPro"/>
</dbReference>
<dbReference type="PANTHER" id="PTHR12933">
    <property type="entry name" value="ORF PROTEIN-RELATED"/>
    <property type="match status" value="1"/>
</dbReference>
<comment type="similarity">
    <text evidence="2">Belongs to the UTP25 family.</text>
</comment>
<evidence type="ECO:0000256" key="3">
    <source>
        <dbReference type="ARBA" id="ARBA00023242"/>
    </source>
</evidence>
<evidence type="ECO:0000259" key="6">
    <source>
        <dbReference type="Pfam" id="PF06862"/>
    </source>
</evidence>
<evidence type="ECO:0000313" key="9">
    <source>
        <dbReference type="WBParaSite" id="HCON_00076390-00001"/>
    </source>
</evidence>
<evidence type="ECO:0000256" key="4">
    <source>
        <dbReference type="ARBA" id="ARBA00024421"/>
    </source>
</evidence>
<name>A0A7I4YC80_HAECO</name>
<keyword evidence="3" id="KW-0539">Nucleus</keyword>
<dbReference type="GO" id="GO:0032040">
    <property type="term" value="C:small-subunit processome"/>
    <property type="evidence" value="ECO:0007669"/>
    <property type="project" value="TreeGrafter"/>
</dbReference>
<dbReference type="GO" id="GO:0019843">
    <property type="term" value="F:rRNA binding"/>
    <property type="evidence" value="ECO:0007669"/>
    <property type="project" value="TreeGrafter"/>
</dbReference>
<evidence type="ECO:0000256" key="1">
    <source>
        <dbReference type="ARBA" id="ARBA00004604"/>
    </source>
</evidence>
<dbReference type="Pfam" id="PF06862">
    <property type="entry name" value="Utp25_C"/>
    <property type="match status" value="1"/>
</dbReference>
<protein>
    <recommendedName>
        <fullName evidence="4">U3 small nucleolar RNA-associated protein 25 homolog</fullName>
    </recommendedName>
    <alternativeName>
        <fullName evidence="5">UTP25 small subunit processor component</fullName>
    </alternativeName>
</protein>
<dbReference type="WBParaSite" id="HCON_00076390-00001">
    <property type="protein sequence ID" value="HCON_00076390-00001"/>
    <property type="gene ID" value="HCON_00076390"/>
</dbReference>
<organism evidence="8 9">
    <name type="scientific">Haemonchus contortus</name>
    <name type="common">Barber pole worm</name>
    <dbReference type="NCBI Taxonomy" id="6289"/>
    <lineage>
        <taxon>Eukaryota</taxon>
        <taxon>Metazoa</taxon>
        <taxon>Ecdysozoa</taxon>
        <taxon>Nematoda</taxon>
        <taxon>Chromadorea</taxon>
        <taxon>Rhabditida</taxon>
        <taxon>Rhabditina</taxon>
        <taxon>Rhabditomorpha</taxon>
        <taxon>Strongyloidea</taxon>
        <taxon>Trichostrongylidae</taxon>
        <taxon>Haemonchus</taxon>
    </lineage>
</organism>
<dbReference type="OMA" id="QDRGDTF"/>
<dbReference type="OrthoDB" id="10264378at2759"/>
<dbReference type="InterPro" id="IPR027417">
    <property type="entry name" value="P-loop_NTPase"/>
</dbReference>
<dbReference type="GO" id="GO:0000462">
    <property type="term" value="P:maturation of SSU-rRNA from tricistronic rRNA transcript (SSU-rRNA, 5.8S rRNA, LSU-rRNA)"/>
    <property type="evidence" value="ECO:0007669"/>
    <property type="project" value="TreeGrafter"/>
</dbReference>
<comment type="subcellular location">
    <subcellularLocation>
        <location evidence="1">Nucleus</location>
        <location evidence="1">Nucleolus</location>
    </subcellularLocation>
</comment>
<reference evidence="9" key="1">
    <citation type="submission" date="2020-12" db="UniProtKB">
        <authorList>
            <consortium name="WormBaseParasite"/>
        </authorList>
    </citation>
    <scope>IDENTIFICATION</scope>
    <source>
        <strain evidence="9">MHco3</strain>
    </source>
</reference>
<dbReference type="InterPro" id="IPR053940">
    <property type="entry name" value="UTP25_NTPase-like"/>
</dbReference>
<dbReference type="Pfam" id="PF22916">
    <property type="entry name" value="UTP25_NTPase-like"/>
    <property type="match status" value="1"/>
</dbReference>